<feature type="compositionally biased region" description="Basic residues" evidence="2">
    <location>
        <begin position="287"/>
        <end position="298"/>
    </location>
</feature>
<evidence type="ECO:0000259" key="3">
    <source>
        <dbReference type="PROSITE" id="PS50076"/>
    </source>
</evidence>
<dbReference type="PROSITE" id="PS50076">
    <property type="entry name" value="DNAJ_2"/>
    <property type="match status" value="1"/>
</dbReference>
<dbReference type="Pfam" id="PF00226">
    <property type="entry name" value="DnaJ"/>
    <property type="match status" value="1"/>
</dbReference>
<keyword evidence="1" id="KW-0143">Chaperone</keyword>
<dbReference type="PANTHER" id="PTHR43096">
    <property type="entry name" value="DNAJ HOMOLOG 1, MITOCHONDRIAL-RELATED"/>
    <property type="match status" value="1"/>
</dbReference>
<dbReference type="Gene3D" id="1.10.287.110">
    <property type="entry name" value="DnaJ domain"/>
    <property type="match status" value="1"/>
</dbReference>
<feature type="region of interest" description="Disordered" evidence="2">
    <location>
        <begin position="95"/>
        <end position="390"/>
    </location>
</feature>
<feature type="compositionally biased region" description="Low complexity" evidence="2">
    <location>
        <begin position="100"/>
        <end position="110"/>
    </location>
</feature>
<dbReference type="PROSITE" id="PS00636">
    <property type="entry name" value="DNAJ_1"/>
    <property type="match status" value="1"/>
</dbReference>
<feature type="compositionally biased region" description="Basic and acidic residues" evidence="2">
    <location>
        <begin position="149"/>
        <end position="158"/>
    </location>
</feature>
<comment type="caution">
    <text evidence="4">The sequence shown here is derived from an EMBL/GenBank/DDBJ whole genome shotgun (WGS) entry which is preliminary data.</text>
</comment>
<evidence type="ECO:0000256" key="1">
    <source>
        <dbReference type="ARBA" id="ARBA00023186"/>
    </source>
</evidence>
<dbReference type="GO" id="GO:0042026">
    <property type="term" value="P:protein refolding"/>
    <property type="evidence" value="ECO:0007669"/>
    <property type="project" value="TreeGrafter"/>
</dbReference>
<feature type="compositionally biased region" description="Basic and acidic residues" evidence="2">
    <location>
        <begin position="268"/>
        <end position="286"/>
    </location>
</feature>
<dbReference type="Proteomes" id="UP000886632">
    <property type="component" value="Unassembled WGS sequence"/>
</dbReference>
<feature type="domain" description="J" evidence="3">
    <location>
        <begin position="3"/>
        <end position="67"/>
    </location>
</feature>
<evidence type="ECO:0000313" key="4">
    <source>
        <dbReference type="EMBL" id="MBL0004875.1"/>
    </source>
</evidence>
<reference evidence="4" key="1">
    <citation type="submission" date="2020-10" db="EMBL/GenBank/DDBJ databases">
        <title>Connecting structure to function with the recovery of over 1000 high-quality activated sludge metagenome-assembled genomes encoding full-length rRNA genes using long-read sequencing.</title>
        <authorList>
            <person name="Singleton C.M."/>
            <person name="Petriglieri F."/>
            <person name="Kristensen J.M."/>
            <person name="Kirkegaard R.H."/>
            <person name="Michaelsen T.Y."/>
            <person name="Andersen M.H."/>
            <person name="Karst S.M."/>
            <person name="Dueholm M.S."/>
            <person name="Nielsen P.H."/>
            <person name="Albertsen M."/>
        </authorList>
    </citation>
    <scope>NUCLEOTIDE SEQUENCE</scope>
    <source>
        <strain evidence="4">Ribe_18-Q3-R11-54_MAXAC.001</strain>
    </source>
</reference>
<evidence type="ECO:0000313" key="5">
    <source>
        <dbReference type="Proteomes" id="UP000886632"/>
    </source>
</evidence>
<name>A0A9D7XYC4_9MICO</name>
<accession>A0A9D7XYC4</accession>
<gene>
    <name evidence="4" type="ORF">IPP00_13110</name>
</gene>
<dbReference type="EMBL" id="JADKGK010000022">
    <property type="protein sequence ID" value="MBL0004875.1"/>
    <property type="molecule type" value="Genomic_DNA"/>
</dbReference>
<dbReference type="InterPro" id="IPR001623">
    <property type="entry name" value="DnaJ_domain"/>
</dbReference>
<sequence>MSDYYQDLGVERSATAEEIKRAYRRLARQLHPDVNSGAEAEEQFKTVSRAYEVLSDPDKRRNYDLGVDPFAAGGGRWLQRAGLLVQRRHGRLLRGRGHPARPALAGAPRPGRARPDPDRPAGRGLRLRGGAHHRDRRPMLVLPGGRLPAGDRRVDLRPVPRPRRGADGAAVLPRAGDDDSALPGLPGLRLDDQPPVFRVLGRGSGPHPAHPHPQGSGRGRLGHPHPTGRRRRGRHRRRLGGRPVCRGRRGEPRHLHAAGGRPALPGRVADDGRGPGDDDRPADLRRHPPLRRAARHPGGRHDDAAWPWGDPPARHRPRRPHRPCRRPDSDPAHRGPAGPVASVGPVAWRGTSDRADGACRQGPARQVARRLQERLTTNSQRSTPDEAGMP</sequence>
<dbReference type="CDD" id="cd06257">
    <property type="entry name" value="DnaJ"/>
    <property type="match status" value="1"/>
</dbReference>
<feature type="compositionally biased region" description="Basic residues" evidence="2">
    <location>
        <begin position="314"/>
        <end position="324"/>
    </location>
</feature>
<dbReference type="PRINTS" id="PR00625">
    <property type="entry name" value="JDOMAIN"/>
</dbReference>
<feature type="compositionally biased region" description="Basic residues" evidence="2">
    <location>
        <begin position="220"/>
        <end position="240"/>
    </location>
</feature>
<protein>
    <submittedName>
        <fullName evidence="4">DnaJ domain-containing protein</fullName>
    </submittedName>
</protein>
<dbReference type="PANTHER" id="PTHR43096:SF52">
    <property type="entry name" value="DNAJ HOMOLOG 1, MITOCHONDRIAL-RELATED"/>
    <property type="match status" value="1"/>
</dbReference>
<dbReference type="SMART" id="SM00271">
    <property type="entry name" value="DnaJ"/>
    <property type="match status" value="1"/>
</dbReference>
<evidence type="ECO:0000256" key="2">
    <source>
        <dbReference type="SAM" id="MobiDB-lite"/>
    </source>
</evidence>
<feature type="compositionally biased region" description="Basic residues" evidence="2">
    <location>
        <begin position="125"/>
        <end position="136"/>
    </location>
</feature>
<dbReference type="SUPFAM" id="SSF46565">
    <property type="entry name" value="Chaperone J-domain"/>
    <property type="match status" value="1"/>
</dbReference>
<dbReference type="GO" id="GO:0005737">
    <property type="term" value="C:cytoplasm"/>
    <property type="evidence" value="ECO:0007669"/>
    <property type="project" value="TreeGrafter"/>
</dbReference>
<dbReference type="InterPro" id="IPR036869">
    <property type="entry name" value="J_dom_sf"/>
</dbReference>
<dbReference type="InterPro" id="IPR018253">
    <property type="entry name" value="DnaJ_domain_CS"/>
</dbReference>
<dbReference type="GO" id="GO:0051082">
    <property type="term" value="F:unfolded protein binding"/>
    <property type="evidence" value="ECO:0007669"/>
    <property type="project" value="TreeGrafter"/>
</dbReference>
<proteinExistence type="predicted"/>
<dbReference type="AlphaFoldDB" id="A0A9D7XYC4"/>
<organism evidence="4 5">
    <name type="scientific">Candidatus Phosphoribacter hodrii</name>
    <dbReference type="NCBI Taxonomy" id="2953743"/>
    <lineage>
        <taxon>Bacteria</taxon>
        <taxon>Bacillati</taxon>
        <taxon>Actinomycetota</taxon>
        <taxon>Actinomycetes</taxon>
        <taxon>Micrococcales</taxon>
        <taxon>Dermatophilaceae</taxon>
        <taxon>Candidatus Phosphoribacter</taxon>
    </lineage>
</organism>